<organism evidence="3 4">
    <name type="scientific">Rhizophagus irregularis (strain DAOM 197198w)</name>
    <name type="common">Glomus intraradices</name>
    <dbReference type="NCBI Taxonomy" id="1432141"/>
    <lineage>
        <taxon>Eukaryota</taxon>
        <taxon>Fungi</taxon>
        <taxon>Fungi incertae sedis</taxon>
        <taxon>Mucoromycota</taxon>
        <taxon>Glomeromycotina</taxon>
        <taxon>Glomeromycetes</taxon>
        <taxon>Glomerales</taxon>
        <taxon>Glomeraceae</taxon>
        <taxon>Rhizophagus</taxon>
    </lineage>
</organism>
<dbReference type="Proteomes" id="UP000022910">
    <property type="component" value="Unassembled WGS sequence"/>
</dbReference>
<keyword evidence="4" id="KW-1185">Reference proteome</keyword>
<dbReference type="Pfam" id="PF07714">
    <property type="entry name" value="PK_Tyr_Ser-Thr"/>
    <property type="match status" value="1"/>
</dbReference>
<evidence type="ECO:0000259" key="2">
    <source>
        <dbReference type="PROSITE" id="PS50011"/>
    </source>
</evidence>
<dbReference type="GO" id="GO:0004672">
    <property type="term" value="F:protein kinase activity"/>
    <property type="evidence" value="ECO:0007669"/>
    <property type="project" value="InterPro"/>
</dbReference>
<comment type="caution">
    <text evidence="3">The sequence shown here is derived from an EMBL/GenBank/DDBJ whole genome shotgun (WGS) entry which is preliminary data.</text>
</comment>
<protein>
    <submittedName>
        <fullName evidence="3">Bck1p</fullName>
    </submittedName>
</protein>
<dbReference type="InterPro" id="IPR011009">
    <property type="entry name" value="Kinase-like_dom_sf"/>
</dbReference>
<dbReference type="HOGENOM" id="CLU_000288_7_12_1"/>
<dbReference type="SMART" id="SM00671">
    <property type="entry name" value="SEL1"/>
    <property type="match status" value="11"/>
</dbReference>
<dbReference type="Pfam" id="PF08238">
    <property type="entry name" value="Sel1"/>
    <property type="match status" value="11"/>
</dbReference>
<dbReference type="Gene3D" id="1.25.40.10">
    <property type="entry name" value="Tetratricopeptide repeat domain"/>
    <property type="match status" value="3"/>
</dbReference>
<evidence type="ECO:0000313" key="4">
    <source>
        <dbReference type="Proteomes" id="UP000022910"/>
    </source>
</evidence>
<dbReference type="InterPro" id="IPR006597">
    <property type="entry name" value="Sel1-like"/>
</dbReference>
<dbReference type="SUPFAM" id="SSF56112">
    <property type="entry name" value="Protein kinase-like (PK-like)"/>
    <property type="match status" value="1"/>
</dbReference>
<gene>
    <name evidence="3" type="ORF">RirG_236920</name>
</gene>
<keyword evidence="1" id="KW-0067">ATP-binding</keyword>
<accession>A0A015K442</accession>
<name>A0A015K442_RHIIW</name>
<dbReference type="GO" id="GO:0005524">
    <property type="term" value="F:ATP binding"/>
    <property type="evidence" value="ECO:0007669"/>
    <property type="project" value="UniProtKB-UniRule"/>
</dbReference>
<keyword evidence="1" id="KW-0547">Nucleotide-binding</keyword>
<dbReference type="AlphaFoldDB" id="A0A015K442"/>
<dbReference type="STRING" id="1432141.A0A015K442"/>
<dbReference type="PANTHER" id="PTHR43628">
    <property type="entry name" value="ACTIVATOR OF C KINASE PROTEIN 1-RELATED"/>
    <property type="match status" value="1"/>
</dbReference>
<feature type="binding site" evidence="1">
    <location>
        <position position="64"/>
    </location>
    <ligand>
        <name>ATP</name>
        <dbReference type="ChEBI" id="CHEBI:30616"/>
    </ligand>
</feature>
<dbReference type="SUPFAM" id="SSF81901">
    <property type="entry name" value="HCP-like"/>
    <property type="match status" value="2"/>
</dbReference>
<feature type="domain" description="Protein kinase" evidence="2">
    <location>
        <begin position="35"/>
        <end position="303"/>
    </location>
</feature>
<dbReference type="PROSITE" id="PS00107">
    <property type="entry name" value="PROTEIN_KINASE_ATP"/>
    <property type="match status" value="1"/>
</dbReference>
<proteinExistence type="predicted"/>
<dbReference type="InterPro" id="IPR011990">
    <property type="entry name" value="TPR-like_helical_dom_sf"/>
</dbReference>
<evidence type="ECO:0000256" key="1">
    <source>
        <dbReference type="PROSITE-ProRule" id="PRU10141"/>
    </source>
</evidence>
<dbReference type="InterPro" id="IPR001245">
    <property type="entry name" value="Ser-Thr/Tyr_kinase_cat_dom"/>
</dbReference>
<dbReference type="InterPro" id="IPR052945">
    <property type="entry name" value="Mitotic_Regulator"/>
</dbReference>
<evidence type="ECO:0000313" key="3">
    <source>
        <dbReference type="EMBL" id="EXX54171.1"/>
    </source>
</evidence>
<dbReference type="EMBL" id="JEMT01028598">
    <property type="protein sequence ID" value="EXX54171.1"/>
    <property type="molecule type" value="Genomic_DNA"/>
</dbReference>
<sequence>MSNNAELVNNSNDLNKWIEEAISKKLIKYYEFDLFYDIQEIGFGGFGKVSRANWKNSHKRYAIKSFFNINDATVKAIIREIQLQREVDFHDNVIRFYGVTISRETQKKVYSLVIEYAENGTLRKYLKENFENLTWEDKLDLAFQLAYAVLCLHDEGIMHRDLHSNNVLVHQKTIKLADFGLSKRIEEISNPQSKTFGLIPYIDPKIFNRKVNSENQIKVYSLNKKSDVYSIGVLLWEISSGRPPFGDELNDLGLAMAIFQGLREKPIPDTPEEYIKIYTDCWNIEPDNRPTINQVVNELKAKMTKENIIIKDLHLHDNNKNIQSSNNQQPIKISENIDSLHGDLSKLIQDFNMMNTKKIESSISLSNQFENSFDMIVNDMINLLDYDSIEEGKQKLLTCLNSHNITLQEYNNLLLNNQNSSNSLVLLGQLNFLGVGMSINKQKAFQLNQKAADLGNAFGICILGYYYIKGIGTDIDKKKAFELLQKAADLGNLLGINGLGYCYLYGIGTDIDKKKAFELYQKTADLGSAFGICILGYYYIKGIETDIDKKKAFELFQKAVDLENSYGMIGLGHCYQNGIGTDIDKKKAFELFQKATGLENSSGIDHLGYCYENGIGTDINENKAFELYQKAADLENLDGMSSLGQCYQYGIGTDIDKKKAFELYQKAADLGNSYGINSLGYCYQHGIGTDVDKKKALELYQKAADLENAIGIFNLGYCYQNGIGTDIDKKKAFELFQKAVDLGNVDGMNSLGYFYQNGIGIDINIKKAFEFYQRSADLENSTAQYNLAMMYENGLGTVKDINKAIYWYKKSAKQGCQDAQNKLEKLREKNLTDSCNVI</sequence>
<dbReference type="PRINTS" id="PR00109">
    <property type="entry name" value="TYRKINASE"/>
</dbReference>
<reference evidence="3 4" key="1">
    <citation type="submission" date="2014-02" db="EMBL/GenBank/DDBJ databases">
        <title>Single nucleus genome sequencing reveals high similarity among nuclei of an endomycorrhizal fungus.</title>
        <authorList>
            <person name="Lin K."/>
            <person name="Geurts R."/>
            <person name="Zhang Z."/>
            <person name="Limpens E."/>
            <person name="Saunders D.G."/>
            <person name="Mu D."/>
            <person name="Pang E."/>
            <person name="Cao H."/>
            <person name="Cha H."/>
            <person name="Lin T."/>
            <person name="Zhou Q."/>
            <person name="Shang Y."/>
            <person name="Li Y."/>
            <person name="Ivanov S."/>
            <person name="Sharma T."/>
            <person name="Velzen R.V."/>
            <person name="Ruijter N.D."/>
            <person name="Aanen D.K."/>
            <person name="Win J."/>
            <person name="Kamoun S."/>
            <person name="Bisseling T."/>
            <person name="Huang S."/>
        </authorList>
    </citation>
    <scope>NUCLEOTIDE SEQUENCE [LARGE SCALE GENOMIC DNA]</scope>
    <source>
        <strain evidence="4">DAOM197198w</strain>
    </source>
</reference>
<dbReference type="PANTHER" id="PTHR43628:SF1">
    <property type="entry name" value="CHITIN SYNTHASE REGULATORY FACTOR 2-RELATED"/>
    <property type="match status" value="1"/>
</dbReference>
<dbReference type="InterPro" id="IPR000719">
    <property type="entry name" value="Prot_kinase_dom"/>
</dbReference>
<dbReference type="PROSITE" id="PS50011">
    <property type="entry name" value="PROTEIN_KINASE_DOM"/>
    <property type="match status" value="1"/>
</dbReference>
<dbReference type="Gene3D" id="1.10.510.10">
    <property type="entry name" value="Transferase(Phosphotransferase) domain 1"/>
    <property type="match status" value="1"/>
</dbReference>
<dbReference type="InterPro" id="IPR017441">
    <property type="entry name" value="Protein_kinase_ATP_BS"/>
</dbReference>